<accession>A0AAE1DZS3</accession>
<proteinExistence type="predicted"/>
<evidence type="ECO:0000313" key="3">
    <source>
        <dbReference type="Proteomes" id="UP001283361"/>
    </source>
</evidence>
<evidence type="ECO:0000313" key="2">
    <source>
        <dbReference type="EMBL" id="KAK3788747.1"/>
    </source>
</evidence>
<evidence type="ECO:0000256" key="1">
    <source>
        <dbReference type="SAM" id="MobiDB-lite"/>
    </source>
</evidence>
<gene>
    <name evidence="2" type="ORF">RRG08_029197</name>
</gene>
<protein>
    <submittedName>
        <fullName evidence="2">Uncharacterized protein</fullName>
    </submittedName>
</protein>
<keyword evidence="3" id="KW-1185">Reference proteome</keyword>
<sequence>MQHPVGFSLTLNSGIRNLSLPQTLRHAVELSTSMPCNWRSWYHHRVSHDVLLLGFEPRPLDQKKTTTQPGALSACQGFDVTPE</sequence>
<dbReference type="EMBL" id="JAWDGP010001738">
    <property type="protein sequence ID" value="KAK3788747.1"/>
    <property type="molecule type" value="Genomic_DNA"/>
</dbReference>
<organism evidence="2 3">
    <name type="scientific">Elysia crispata</name>
    <name type="common">lettuce slug</name>
    <dbReference type="NCBI Taxonomy" id="231223"/>
    <lineage>
        <taxon>Eukaryota</taxon>
        <taxon>Metazoa</taxon>
        <taxon>Spiralia</taxon>
        <taxon>Lophotrochozoa</taxon>
        <taxon>Mollusca</taxon>
        <taxon>Gastropoda</taxon>
        <taxon>Heterobranchia</taxon>
        <taxon>Euthyneura</taxon>
        <taxon>Panpulmonata</taxon>
        <taxon>Sacoglossa</taxon>
        <taxon>Placobranchoidea</taxon>
        <taxon>Plakobranchidae</taxon>
        <taxon>Elysia</taxon>
    </lineage>
</organism>
<dbReference type="AlphaFoldDB" id="A0AAE1DZS3"/>
<name>A0AAE1DZS3_9GAST</name>
<reference evidence="2" key="1">
    <citation type="journal article" date="2023" name="G3 (Bethesda)">
        <title>A reference genome for the long-term kleptoplast-retaining sea slug Elysia crispata morphotype clarki.</title>
        <authorList>
            <person name="Eastman K.E."/>
            <person name="Pendleton A.L."/>
            <person name="Shaikh M.A."/>
            <person name="Suttiyut T."/>
            <person name="Ogas R."/>
            <person name="Tomko P."/>
            <person name="Gavelis G."/>
            <person name="Widhalm J.R."/>
            <person name="Wisecaver J.H."/>
        </authorList>
    </citation>
    <scope>NUCLEOTIDE SEQUENCE</scope>
    <source>
        <strain evidence="2">ECLA1</strain>
    </source>
</reference>
<dbReference type="Proteomes" id="UP001283361">
    <property type="component" value="Unassembled WGS sequence"/>
</dbReference>
<comment type="caution">
    <text evidence="2">The sequence shown here is derived from an EMBL/GenBank/DDBJ whole genome shotgun (WGS) entry which is preliminary data.</text>
</comment>
<feature type="region of interest" description="Disordered" evidence="1">
    <location>
        <begin position="63"/>
        <end position="83"/>
    </location>
</feature>